<keyword evidence="3" id="KW-1185">Reference proteome</keyword>
<evidence type="ECO:0000256" key="1">
    <source>
        <dbReference type="SAM" id="MobiDB-lite"/>
    </source>
</evidence>
<dbReference type="EMBL" id="BGZK01000047">
    <property type="protein sequence ID" value="GBP11765.1"/>
    <property type="molecule type" value="Genomic_DNA"/>
</dbReference>
<proteinExistence type="predicted"/>
<name>A0A4C1TCD0_EUMVA</name>
<dbReference type="Proteomes" id="UP000299102">
    <property type="component" value="Unassembled WGS sequence"/>
</dbReference>
<evidence type="ECO:0000313" key="2">
    <source>
        <dbReference type="EMBL" id="GBP11765.1"/>
    </source>
</evidence>
<protein>
    <submittedName>
        <fullName evidence="2">Uncharacterized protein</fullName>
    </submittedName>
</protein>
<comment type="caution">
    <text evidence="2">The sequence shown here is derived from an EMBL/GenBank/DDBJ whole genome shotgun (WGS) entry which is preliminary data.</text>
</comment>
<evidence type="ECO:0000313" key="3">
    <source>
        <dbReference type="Proteomes" id="UP000299102"/>
    </source>
</evidence>
<gene>
    <name evidence="2" type="ORF">EVAR_77864_1</name>
</gene>
<accession>A0A4C1TCD0</accession>
<reference evidence="2 3" key="1">
    <citation type="journal article" date="2019" name="Commun. Biol.">
        <title>The bagworm genome reveals a unique fibroin gene that provides high tensile strength.</title>
        <authorList>
            <person name="Kono N."/>
            <person name="Nakamura H."/>
            <person name="Ohtoshi R."/>
            <person name="Tomita M."/>
            <person name="Numata K."/>
            <person name="Arakawa K."/>
        </authorList>
    </citation>
    <scope>NUCLEOTIDE SEQUENCE [LARGE SCALE GENOMIC DNA]</scope>
</reference>
<feature type="compositionally biased region" description="Basic and acidic residues" evidence="1">
    <location>
        <begin position="26"/>
        <end position="39"/>
    </location>
</feature>
<organism evidence="2 3">
    <name type="scientific">Eumeta variegata</name>
    <name type="common">Bagworm moth</name>
    <name type="synonym">Eumeta japonica</name>
    <dbReference type="NCBI Taxonomy" id="151549"/>
    <lineage>
        <taxon>Eukaryota</taxon>
        <taxon>Metazoa</taxon>
        <taxon>Ecdysozoa</taxon>
        <taxon>Arthropoda</taxon>
        <taxon>Hexapoda</taxon>
        <taxon>Insecta</taxon>
        <taxon>Pterygota</taxon>
        <taxon>Neoptera</taxon>
        <taxon>Endopterygota</taxon>
        <taxon>Lepidoptera</taxon>
        <taxon>Glossata</taxon>
        <taxon>Ditrysia</taxon>
        <taxon>Tineoidea</taxon>
        <taxon>Psychidae</taxon>
        <taxon>Oiketicinae</taxon>
        <taxon>Eumeta</taxon>
    </lineage>
</organism>
<feature type="compositionally biased region" description="Basic and acidic residues" evidence="1">
    <location>
        <begin position="1"/>
        <end position="19"/>
    </location>
</feature>
<feature type="region of interest" description="Disordered" evidence="1">
    <location>
        <begin position="62"/>
        <end position="81"/>
    </location>
</feature>
<feature type="region of interest" description="Disordered" evidence="1">
    <location>
        <begin position="1"/>
        <end position="41"/>
    </location>
</feature>
<sequence>MVKASRERKLQRNVEEKKPFLLAESTRGHKGNERADELAKSLPKRLMPTMITRNSLSWIKNKIRRDDSEMKANTTPPRPVQ</sequence>
<dbReference type="AlphaFoldDB" id="A0A4C1TCD0"/>